<dbReference type="SUPFAM" id="SSF48264">
    <property type="entry name" value="Cytochrome P450"/>
    <property type="match status" value="1"/>
</dbReference>
<proteinExistence type="inferred from homology"/>
<feature type="region of interest" description="Disordered" evidence="3">
    <location>
        <begin position="21"/>
        <end position="49"/>
    </location>
</feature>
<dbReference type="InterPro" id="IPR002397">
    <property type="entry name" value="Cyt_P450_B"/>
</dbReference>
<keyword evidence="2" id="KW-0408">Iron</keyword>
<dbReference type="InterPro" id="IPR036396">
    <property type="entry name" value="Cyt_P450_sf"/>
</dbReference>
<dbReference type="InterPro" id="IPR001128">
    <property type="entry name" value="Cyt_P450"/>
</dbReference>
<keyword evidence="2" id="KW-0479">Metal-binding</keyword>
<evidence type="ECO:0000256" key="3">
    <source>
        <dbReference type="SAM" id="MobiDB-lite"/>
    </source>
</evidence>
<dbReference type="PRINTS" id="PR00385">
    <property type="entry name" value="P450"/>
</dbReference>
<dbReference type="PANTHER" id="PTHR46696:SF1">
    <property type="entry name" value="CYTOCHROME P450 YJIB-RELATED"/>
    <property type="match status" value="1"/>
</dbReference>
<dbReference type="RefSeq" id="WP_344301251.1">
    <property type="nucleotide sequence ID" value="NZ_BAAAQW010000014.1"/>
</dbReference>
<organism evidence="4 5">
    <name type="scientific">Sinomonas flava</name>
    <dbReference type="NCBI Taxonomy" id="496857"/>
    <lineage>
        <taxon>Bacteria</taxon>
        <taxon>Bacillati</taxon>
        <taxon>Actinomycetota</taxon>
        <taxon>Actinomycetes</taxon>
        <taxon>Micrococcales</taxon>
        <taxon>Micrococcaceae</taxon>
        <taxon>Sinomonas</taxon>
    </lineage>
</organism>
<gene>
    <name evidence="4" type="ORF">GCM10009849_36290</name>
</gene>
<comment type="similarity">
    <text evidence="1 2">Belongs to the cytochrome P450 family.</text>
</comment>
<sequence length="450" mass="49484">MSLETQGTGCPFGFGAQAGTDTGSPAAASTNAGHAPSATRNATHHGYEPFQMKNPFPAYAALRSEEPVMYDERIDMFVVTRYDDIKAVFEDWETFSSENAQAPVRKRGPQATQIMNEGGFTAYSGLSARIPPEHTRIRGIVQKAFTPRRFKVLEPFIRQNVADRLDAMIARGQDAGTHHGEIVKDLAYEVPTITILTLLGEDLAKLDDYKRWSDSRAAMTWGDLSDEEQIPHAHNLVEYWQACLALVAKAHAEGGDNLIADLVTAQKDGAEISDHEIASVAYSLLFAGHETTTTLISNALRLLAADADVWAQLVEDPKKIPGAIDEVLRYSGSIVAWRRKATKDAEIGGVKIPEGSGVLLVMGSANRDESKFEDPETFDITRPNAREHLSFGFGIHYCLGNMLAKLQAKIALEEATQKLPHLHVDDPESIEFRENLSFRVPVAVPVSWKD</sequence>
<evidence type="ECO:0000313" key="5">
    <source>
        <dbReference type="Proteomes" id="UP001500432"/>
    </source>
</evidence>
<dbReference type="EMBL" id="BAAAQW010000014">
    <property type="protein sequence ID" value="GAA2203531.1"/>
    <property type="molecule type" value="Genomic_DNA"/>
</dbReference>
<dbReference type="PRINTS" id="PR00359">
    <property type="entry name" value="BP450"/>
</dbReference>
<keyword evidence="5" id="KW-1185">Reference proteome</keyword>
<accession>A0ABP5NVU0</accession>
<dbReference type="Proteomes" id="UP001500432">
    <property type="component" value="Unassembled WGS sequence"/>
</dbReference>
<evidence type="ECO:0000256" key="2">
    <source>
        <dbReference type="RuleBase" id="RU000461"/>
    </source>
</evidence>
<evidence type="ECO:0000313" key="4">
    <source>
        <dbReference type="EMBL" id="GAA2203531.1"/>
    </source>
</evidence>
<keyword evidence="2" id="KW-0503">Monooxygenase</keyword>
<dbReference type="PROSITE" id="PS00086">
    <property type="entry name" value="CYTOCHROME_P450"/>
    <property type="match status" value="1"/>
</dbReference>
<protein>
    <submittedName>
        <fullName evidence="4">Cytochrome P450</fullName>
    </submittedName>
</protein>
<feature type="compositionally biased region" description="Polar residues" evidence="3">
    <location>
        <begin position="21"/>
        <end position="32"/>
    </location>
</feature>
<dbReference type="CDD" id="cd11078">
    <property type="entry name" value="CYP130-like"/>
    <property type="match status" value="1"/>
</dbReference>
<keyword evidence="2" id="KW-0560">Oxidoreductase</keyword>
<name>A0ABP5NVU0_9MICC</name>
<dbReference type="PANTHER" id="PTHR46696">
    <property type="entry name" value="P450, PUTATIVE (EUROFUNG)-RELATED"/>
    <property type="match status" value="1"/>
</dbReference>
<evidence type="ECO:0000256" key="1">
    <source>
        <dbReference type="ARBA" id="ARBA00010617"/>
    </source>
</evidence>
<comment type="caution">
    <text evidence="4">The sequence shown here is derived from an EMBL/GenBank/DDBJ whole genome shotgun (WGS) entry which is preliminary data.</text>
</comment>
<dbReference type="InterPro" id="IPR017972">
    <property type="entry name" value="Cyt_P450_CS"/>
</dbReference>
<reference evidence="5" key="1">
    <citation type="journal article" date="2019" name="Int. J. Syst. Evol. Microbiol.">
        <title>The Global Catalogue of Microorganisms (GCM) 10K type strain sequencing project: providing services to taxonomists for standard genome sequencing and annotation.</title>
        <authorList>
            <consortium name="The Broad Institute Genomics Platform"/>
            <consortium name="The Broad Institute Genome Sequencing Center for Infectious Disease"/>
            <person name="Wu L."/>
            <person name="Ma J."/>
        </authorList>
    </citation>
    <scope>NUCLEOTIDE SEQUENCE [LARGE SCALE GENOMIC DNA]</scope>
    <source>
        <strain evidence="5">JCM 16034</strain>
    </source>
</reference>
<keyword evidence="2" id="KW-0349">Heme</keyword>
<dbReference type="Pfam" id="PF00067">
    <property type="entry name" value="p450"/>
    <property type="match status" value="1"/>
</dbReference>
<dbReference type="Gene3D" id="1.10.630.10">
    <property type="entry name" value="Cytochrome P450"/>
    <property type="match status" value="1"/>
</dbReference>